<dbReference type="EMBL" id="CAJNRE010003255">
    <property type="protein sequence ID" value="CAF2013980.1"/>
    <property type="molecule type" value="Genomic_DNA"/>
</dbReference>
<dbReference type="EMBL" id="CAJOBI010001533">
    <property type="protein sequence ID" value="CAF3886515.1"/>
    <property type="molecule type" value="Genomic_DNA"/>
</dbReference>
<comment type="caution">
    <text evidence="6">The sequence shown here is derived from an EMBL/GenBank/DDBJ whole genome shotgun (WGS) entry which is preliminary data.</text>
</comment>
<evidence type="ECO:0000313" key="10">
    <source>
        <dbReference type="Proteomes" id="UP000663842"/>
    </source>
</evidence>
<gene>
    <name evidence="9" type="ORF">BYL167_LOCUS15498</name>
    <name evidence="2" type="ORF">CJN711_LOCUS26530</name>
    <name evidence="8" type="ORF">GIL414_LOCUS13105</name>
    <name evidence="3" type="ORF">KQP761_LOCUS26143</name>
    <name evidence="4" type="ORF">MBJ925_LOCUS8865</name>
    <name evidence="7" type="ORF">SMN809_LOCUS5891</name>
    <name evidence="6" type="ORF">UXM345_LOCUS7983</name>
    <name evidence="5" type="ORF">XDN619_LOCUS34106</name>
</gene>
<organism evidence="6 10">
    <name type="scientific">Rotaria magnacalcarata</name>
    <dbReference type="NCBI Taxonomy" id="392030"/>
    <lineage>
        <taxon>Eukaryota</taxon>
        <taxon>Metazoa</taxon>
        <taxon>Spiralia</taxon>
        <taxon>Gnathifera</taxon>
        <taxon>Rotifera</taxon>
        <taxon>Eurotatoria</taxon>
        <taxon>Bdelloidea</taxon>
        <taxon>Philodinida</taxon>
        <taxon>Philodinidae</taxon>
        <taxon>Rotaria</taxon>
    </lineage>
</organism>
<dbReference type="EMBL" id="CAJOBH010005735">
    <property type="protein sequence ID" value="CAF4034053.1"/>
    <property type="molecule type" value="Genomic_DNA"/>
</dbReference>
<evidence type="ECO:0000313" key="2">
    <source>
        <dbReference type="EMBL" id="CAF1487707.1"/>
    </source>
</evidence>
<accession>A0A819ENY9</accession>
<evidence type="ECO:0000313" key="9">
    <source>
        <dbReference type="EMBL" id="CAF4034053.1"/>
    </source>
</evidence>
<dbReference type="EMBL" id="CAJOBJ010005243">
    <property type="protein sequence ID" value="CAF4025313.1"/>
    <property type="molecule type" value="Genomic_DNA"/>
</dbReference>
<protein>
    <submittedName>
        <fullName evidence="6">Uncharacterized protein</fullName>
    </submittedName>
</protein>
<dbReference type="Proteomes" id="UP000681720">
    <property type="component" value="Unassembled WGS sequence"/>
</dbReference>
<evidence type="ECO:0000256" key="1">
    <source>
        <dbReference type="SAM" id="Phobius"/>
    </source>
</evidence>
<evidence type="ECO:0000313" key="3">
    <source>
        <dbReference type="EMBL" id="CAF1630596.1"/>
    </source>
</evidence>
<feature type="transmembrane region" description="Helical" evidence="1">
    <location>
        <begin position="221"/>
        <end position="240"/>
    </location>
</feature>
<proteinExistence type="predicted"/>
<dbReference type="Proteomes" id="UP000663842">
    <property type="component" value="Unassembled WGS sequence"/>
</dbReference>
<dbReference type="Proteomes" id="UP000663855">
    <property type="component" value="Unassembled WGS sequence"/>
</dbReference>
<evidence type="ECO:0000313" key="4">
    <source>
        <dbReference type="EMBL" id="CAF2013980.1"/>
    </source>
</evidence>
<evidence type="ECO:0000313" key="5">
    <source>
        <dbReference type="EMBL" id="CAF2226974.1"/>
    </source>
</evidence>
<feature type="transmembrane region" description="Helical" evidence="1">
    <location>
        <begin position="252"/>
        <end position="276"/>
    </location>
</feature>
<evidence type="ECO:0000313" key="8">
    <source>
        <dbReference type="EMBL" id="CAF4025313.1"/>
    </source>
</evidence>
<dbReference type="AlphaFoldDB" id="A0A819ENY9"/>
<dbReference type="Proteomes" id="UP000676336">
    <property type="component" value="Unassembled WGS sequence"/>
</dbReference>
<feature type="transmembrane region" description="Helical" evidence="1">
    <location>
        <begin position="434"/>
        <end position="458"/>
    </location>
</feature>
<dbReference type="EMBL" id="CAJNOV010012466">
    <property type="protein sequence ID" value="CAF1487707.1"/>
    <property type="molecule type" value="Genomic_DNA"/>
</dbReference>
<dbReference type="EMBL" id="CAJOBF010000683">
    <property type="protein sequence ID" value="CAF3853858.1"/>
    <property type="molecule type" value="Genomic_DNA"/>
</dbReference>
<dbReference type="Proteomes" id="UP000663834">
    <property type="component" value="Unassembled WGS sequence"/>
</dbReference>
<feature type="transmembrane region" description="Helical" evidence="1">
    <location>
        <begin position="192"/>
        <end position="215"/>
    </location>
</feature>
<name>A0A819ENY9_9BILA</name>
<dbReference type="Proteomes" id="UP000663887">
    <property type="component" value="Unassembled WGS sequence"/>
</dbReference>
<dbReference type="Proteomes" id="UP000681967">
    <property type="component" value="Unassembled WGS sequence"/>
</dbReference>
<evidence type="ECO:0000313" key="7">
    <source>
        <dbReference type="EMBL" id="CAF3886515.1"/>
    </source>
</evidence>
<feature type="transmembrane region" description="Helical" evidence="1">
    <location>
        <begin position="491"/>
        <end position="511"/>
    </location>
</feature>
<feature type="transmembrane region" description="Helical" evidence="1">
    <location>
        <begin position="326"/>
        <end position="349"/>
    </location>
</feature>
<sequence length="613" mass="71199">MNVLHYSLSLSACPKCHLFICKHTSLANLDLNVTREEKQSVTECNNTQISIENHIGNLAQQHSLSGRNIYMFPSISNDNTRYSWTTFGTDSIESTNTSDNLSSNNETICENIPFANENIIESLLPPTSTSTPTLNQIVRTQSEKFDKKFQKSTHLTKKISFSTLYNKPSLFPPIKHDNHSITKLYSYSNKSLFIMIILLLSFLITNTIDIVLVYIYYHTNYVYFISFISTIVLCDIVLWINNLIELNTISSCLLLIPLMMRPYLLYELVELLIITFDRNSNKQILDSSPSSSASSTIATFKKITSDRTSSSTIHPLSLYRIKQRTLFKYLTLFYLIHTGFLTFINIFFLSNNLQQSTKSFINMNYFIPPWVSNDDKYLSSTSMINAIPNYSAKDHNTIFDNERKHISRRTILSNWTQFLFSSSISFSIPPSSSLTFILISILYYLLINYTLLLTFLIFERFSFNIILSILSRLCLIVTRIYAFIFLFRLQIWWLSTGFFIVHLTLMITQLFHRSKFKHKRNKMFLQIIFSFVTHYSIDDISINALISLENLSVFLYRLYLETFLFNHSQTTLRLIIFIATLMSLQVIGFIFDILSKNILYRTKTTTFSSKDIC</sequence>
<evidence type="ECO:0000313" key="6">
    <source>
        <dbReference type="EMBL" id="CAF3853858.1"/>
    </source>
</evidence>
<keyword evidence="1" id="KW-0472">Membrane</keyword>
<keyword evidence="1" id="KW-1133">Transmembrane helix</keyword>
<dbReference type="EMBL" id="CAJNOW010014175">
    <property type="protein sequence ID" value="CAF1630596.1"/>
    <property type="molecule type" value="Genomic_DNA"/>
</dbReference>
<feature type="transmembrane region" description="Helical" evidence="1">
    <location>
        <begin position="574"/>
        <end position="594"/>
    </location>
</feature>
<keyword evidence="1" id="KW-0812">Transmembrane</keyword>
<feature type="transmembrane region" description="Helical" evidence="1">
    <location>
        <begin position="523"/>
        <end position="546"/>
    </location>
</feature>
<dbReference type="OrthoDB" id="10039922at2759"/>
<feature type="transmembrane region" description="Helical" evidence="1">
    <location>
        <begin position="465"/>
        <end position="485"/>
    </location>
</feature>
<dbReference type="Proteomes" id="UP000663824">
    <property type="component" value="Unassembled WGS sequence"/>
</dbReference>
<reference evidence="6" key="1">
    <citation type="submission" date="2021-02" db="EMBL/GenBank/DDBJ databases">
        <authorList>
            <person name="Nowell W R."/>
        </authorList>
    </citation>
    <scope>NUCLEOTIDE SEQUENCE</scope>
</reference>
<dbReference type="EMBL" id="CAJNRG010017456">
    <property type="protein sequence ID" value="CAF2226974.1"/>
    <property type="molecule type" value="Genomic_DNA"/>
</dbReference>